<evidence type="ECO:0000313" key="1">
    <source>
        <dbReference type="EMBL" id="AKQ07660.1"/>
    </source>
</evidence>
<organism evidence="1 2">
    <name type="scientific">Mycobacterium phage Smeadley</name>
    <dbReference type="NCBI Taxonomy" id="1673873"/>
    <lineage>
        <taxon>Viruses</taxon>
        <taxon>Duplodnaviria</taxon>
        <taxon>Heunggongvirae</taxon>
        <taxon>Uroviricota</taxon>
        <taxon>Caudoviricetes</taxon>
        <taxon>Fromanvirus</taxon>
        <taxon>Fromanvirus astro</taxon>
    </lineage>
</organism>
<dbReference type="EMBL" id="KT184694">
    <property type="protein sequence ID" value="AKQ07660.1"/>
    <property type="molecule type" value="Genomic_DNA"/>
</dbReference>
<dbReference type="KEGG" id="vg:26630696"/>
<accession>A0A0H4TGY3</accession>
<reference evidence="1 2" key="1">
    <citation type="submission" date="2015-06" db="EMBL/GenBank/DDBJ databases">
        <authorList>
            <person name="Akther S."/>
            <person name="Anaya M."/>
            <person name="Carvajal B."/>
            <person name="Chen Y."/>
            <person name="Estrada B."/>
            <person name="Gedeon F."/>
            <person name="Golebiewska U.P."/>
            <person name="Gu W."/>
            <person name="Hernandez A."/>
            <person name="Islam T."/>
            <person name="Jin Y."/>
            <person name="Jung S.M.I.N."/>
            <person name="Nieves W."/>
            <person name="Patel N."/>
            <person name="Qu S."/>
            <person name="Sookdeo T."/>
            <person name="Tobar N."/>
            <person name="Victor W."/>
            <person name="Serrano M.G."/>
            <person name="Buck G."/>
            <person name="Lee V."/>
            <person name="Wang Y."/>
            <person name="Carvalho R."/>
            <person name="Voegtly L."/>
            <person name="Shi R."/>
            <person name="Duckworth R."/>
            <person name="Johnson A."/>
            <person name="Loviza R."/>
            <person name="Walstead R."/>
            <person name="Shah Z."/>
            <person name="Kiflezghi M."/>
            <person name="Wade K."/>
            <person name="Delesalle V.A."/>
            <person name="Bradley K.W."/>
            <person name="Asai D.J."/>
            <person name="Bowman C.A."/>
            <person name="Russell D.A."/>
            <person name="Pope W.H."/>
            <person name="Jacobs-Sera D."/>
            <person name="Hendrix R.W."/>
            <person name="Hatfull G.F."/>
        </authorList>
    </citation>
    <scope>NUCLEOTIDE SEQUENCE [LARGE SCALE GENOMIC DNA]</scope>
</reference>
<name>A0A0H4TGY3_9CAUD</name>
<sequence>MHYSWQDIMDKSRDLGEGWRRTDLVLGEEDTAHSALSTKWDFQGPGEVTYMIHASGWTVHPSATLSRAYIT</sequence>
<dbReference type="GeneID" id="26630696"/>
<dbReference type="OrthoDB" id="20185at10239"/>
<proteinExistence type="predicted"/>
<gene>
    <name evidence="1" type="ORF">SEA_SMEADLEY_92</name>
</gene>
<protein>
    <submittedName>
        <fullName evidence="1">Uncharacterized protein</fullName>
    </submittedName>
</protein>
<dbReference type="Proteomes" id="UP000204421">
    <property type="component" value="Segment"/>
</dbReference>
<evidence type="ECO:0000313" key="2">
    <source>
        <dbReference type="Proteomes" id="UP000204421"/>
    </source>
</evidence>
<dbReference type="RefSeq" id="YP_009204182.1">
    <property type="nucleotide sequence ID" value="NC_028860.1"/>
</dbReference>